<keyword evidence="3" id="KW-1185">Reference proteome</keyword>
<accession>A0ABX1LWA2</accession>
<dbReference type="SUPFAM" id="SSF54001">
    <property type="entry name" value="Cysteine proteinases"/>
    <property type="match status" value="1"/>
</dbReference>
<dbReference type="Proteomes" id="UP000738376">
    <property type="component" value="Unassembled WGS sequence"/>
</dbReference>
<comment type="caution">
    <text evidence="2">The sequence shown here is derived from an EMBL/GenBank/DDBJ whole genome shotgun (WGS) entry which is preliminary data.</text>
</comment>
<evidence type="ECO:0000313" key="3">
    <source>
        <dbReference type="Proteomes" id="UP000738376"/>
    </source>
</evidence>
<dbReference type="EMBL" id="JAAVJL010000003">
    <property type="protein sequence ID" value="NMF60468.1"/>
    <property type="molecule type" value="Genomic_DNA"/>
</dbReference>
<proteinExistence type="predicted"/>
<dbReference type="InterPro" id="IPR002931">
    <property type="entry name" value="Transglutaminase-like"/>
</dbReference>
<organism evidence="2 3">
    <name type="scientific">Pseudanabaena yagii GIHE-NHR1</name>
    <dbReference type="NCBI Taxonomy" id="2722753"/>
    <lineage>
        <taxon>Bacteria</taxon>
        <taxon>Bacillati</taxon>
        <taxon>Cyanobacteriota</taxon>
        <taxon>Cyanophyceae</taxon>
        <taxon>Pseudanabaenales</taxon>
        <taxon>Pseudanabaenaceae</taxon>
        <taxon>Pseudanabaena</taxon>
        <taxon>Pseudanabaena yagii</taxon>
    </lineage>
</organism>
<dbReference type="Gene3D" id="3.10.620.30">
    <property type="match status" value="1"/>
</dbReference>
<dbReference type="PANTHER" id="PTHR33490">
    <property type="entry name" value="BLR5614 PROTEIN-RELATED"/>
    <property type="match status" value="1"/>
</dbReference>
<name>A0ABX1LWA2_9CYAN</name>
<protein>
    <submittedName>
        <fullName evidence="2">Transglutaminase domain-containing protein</fullName>
    </submittedName>
</protein>
<evidence type="ECO:0000313" key="2">
    <source>
        <dbReference type="EMBL" id="NMF60468.1"/>
    </source>
</evidence>
<dbReference type="InterPro" id="IPR038765">
    <property type="entry name" value="Papain-like_cys_pep_sf"/>
</dbReference>
<dbReference type="PANTHER" id="PTHR33490:SF3">
    <property type="entry name" value="CONSERVED INTEGRAL MEMBRANE PROTEIN"/>
    <property type="match status" value="1"/>
</dbReference>
<feature type="domain" description="Transglutaminase-like" evidence="1">
    <location>
        <begin position="28"/>
        <end position="92"/>
    </location>
</feature>
<sequence>MRFEWVRDEIRHSVDYQMNPVTWLASDVLHYKTGYSHVKSHLLAVLLRGNGIPAVFCYQHLSIDDTNAPYSLHGFNGVYLPEFGWYRMDARNKERVDAQFTPPHEKLAFKIQFLEEADFSSILPELLTVVIEALQSHITWEWMLQNLPNVSLENATNYGLSSSS</sequence>
<evidence type="ECO:0000259" key="1">
    <source>
        <dbReference type="SMART" id="SM00460"/>
    </source>
</evidence>
<dbReference type="SMART" id="SM00460">
    <property type="entry name" value="TGc"/>
    <property type="match status" value="1"/>
</dbReference>
<gene>
    <name evidence="2" type="ORF">HC246_21155</name>
</gene>
<dbReference type="Pfam" id="PF01841">
    <property type="entry name" value="Transglut_core"/>
    <property type="match status" value="1"/>
</dbReference>
<reference evidence="2 3" key="1">
    <citation type="submission" date="2020-03" db="EMBL/GenBank/DDBJ databases">
        <title>Draft Genome Sequence of 2-Methylisoborneol Producing Pseudanabaena yagii Strain GIHE-NHR1 Isolated from North Han River in South Korea.</title>
        <authorList>
            <person name="Jeong J."/>
        </authorList>
    </citation>
    <scope>NUCLEOTIDE SEQUENCE [LARGE SCALE GENOMIC DNA]</scope>
    <source>
        <strain evidence="2 3">GIHE-NHR1</strain>
    </source>
</reference>